<comment type="subcellular location">
    <subcellularLocation>
        <location evidence="1">Membrane</location>
        <topology evidence="1">Multi-pass membrane protein</topology>
    </subcellularLocation>
</comment>
<dbReference type="PANTHER" id="PTHR37451">
    <property type="entry name" value="MARVEL DOMAIN"/>
    <property type="match status" value="1"/>
</dbReference>
<evidence type="ECO:0000313" key="8">
    <source>
        <dbReference type="EMBL" id="CAJ2511524.1"/>
    </source>
</evidence>
<evidence type="ECO:0000259" key="7">
    <source>
        <dbReference type="Pfam" id="PF01284"/>
    </source>
</evidence>
<feature type="domain" description="MARVEL" evidence="7">
    <location>
        <begin position="8"/>
        <end position="133"/>
    </location>
</feature>
<evidence type="ECO:0000256" key="5">
    <source>
        <dbReference type="SAM" id="MobiDB-lite"/>
    </source>
</evidence>
<gene>
    <name evidence="8" type="ORF">KHLLAP_LOCUS11992</name>
</gene>
<reference evidence="8" key="1">
    <citation type="submission" date="2023-10" db="EMBL/GenBank/DDBJ databases">
        <authorList>
            <person name="Hackl T."/>
        </authorList>
    </citation>
    <scope>NUCLEOTIDE SEQUENCE</scope>
</reference>
<dbReference type="PANTHER" id="PTHR37451:SF5">
    <property type="entry name" value="MARVEL DOMAIN-CONTAINING PROTEIN"/>
    <property type="match status" value="1"/>
</dbReference>
<feature type="transmembrane region" description="Helical" evidence="6">
    <location>
        <begin position="116"/>
        <end position="135"/>
    </location>
</feature>
<dbReference type="AlphaFoldDB" id="A0AAI8YNM9"/>
<feature type="region of interest" description="Disordered" evidence="5">
    <location>
        <begin position="147"/>
        <end position="169"/>
    </location>
</feature>
<keyword evidence="2 6" id="KW-0812">Transmembrane</keyword>
<evidence type="ECO:0000256" key="2">
    <source>
        <dbReference type="ARBA" id="ARBA00022692"/>
    </source>
</evidence>
<dbReference type="GO" id="GO:0016020">
    <property type="term" value="C:membrane"/>
    <property type="evidence" value="ECO:0007669"/>
    <property type="project" value="UniProtKB-SubCell"/>
</dbReference>
<feature type="transmembrane region" description="Helical" evidence="6">
    <location>
        <begin position="44"/>
        <end position="64"/>
    </location>
</feature>
<comment type="caution">
    <text evidence="8">The sequence shown here is derived from an EMBL/GenBank/DDBJ whole genome shotgun (WGS) entry which is preliminary data.</text>
</comment>
<name>A0AAI8YNM9_9PEZI</name>
<evidence type="ECO:0000256" key="6">
    <source>
        <dbReference type="SAM" id="Phobius"/>
    </source>
</evidence>
<dbReference type="Proteomes" id="UP001295740">
    <property type="component" value="Unassembled WGS sequence"/>
</dbReference>
<organism evidence="8 9">
    <name type="scientific">Anthostomella pinea</name>
    <dbReference type="NCBI Taxonomy" id="933095"/>
    <lineage>
        <taxon>Eukaryota</taxon>
        <taxon>Fungi</taxon>
        <taxon>Dikarya</taxon>
        <taxon>Ascomycota</taxon>
        <taxon>Pezizomycotina</taxon>
        <taxon>Sordariomycetes</taxon>
        <taxon>Xylariomycetidae</taxon>
        <taxon>Xylariales</taxon>
        <taxon>Xylariaceae</taxon>
        <taxon>Anthostomella</taxon>
    </lineage>
</organism>
<protein>
    <submittedName>
        <fullName evidence="8">Uu.00g071490.m01.CDS01</fullName>
    </submittedName>
</protein>
<dbReference type="EMBL" id="CAUWAG010000018">
    <property type="protein sequence ID" value="CAJ2511524.1"/>
    <property type="molecule type" value="Genomic_DNA"/>
</dbReference>
<sequence length="201" mass="21857">MLSSSVILGLRAAQLTLAFVILGLSAYVANWYNVDTLTSPPSQVGWLLFVSLFTILSVGYLELAPRFMPRASHPYAAISLEISNALFYFAGFVALSVFISRLLFCRGSVCGAAKADIAFGAIEFLLWTGSAVLMGKDVFKGGFRRPGAQAPSKVSPMKESESAAPRYTDIPLSPYQPYLDCEAEDKTQAGWESVYLYVPKS</sequence>
<feature type="transmembrane region" description="Helical" evidence="6">
    <location>
        <begin position="12"/>
        <end position="32"/>
    </location>
</feature>
<dbReference type="InterPro" id="IPR008253">
    <property type="entry name" value="Marvel"/>
</dbReference>
<evidence type="ECO:0000256" key="4">
    <source>
        <dbReference type="ARBA" id="ARBA00023136"/>
    </source>
</evidence>
<accession>A0AAI8YNM9</accession>
<evidence type="ECO:0000256" key="3">
    <source>
        <dbReference type="ARBA" id="ARBA00022989"/>
    </source>
</evidence>
<feature type="transmembrane region" description="Helical" evidence="6">
    <location>
        <begin position="85"/>
        <end position="104"/>
    </location>
</feature>
<evidence type="ECO:0000313" key="9">
    <source>
        <dbReference type="Proteomes" id="UP001295740"/>
    </source>
</evidence>
<evidence type="ECO:0000256" key="1">
    <source>
        <dbReference type="ARBA" id="ARBA00004141"/>
    </source>
</evidence>
<keyword evidence="4 6" id="KW-0472">Membrane</keyword>
<keyword evidence="9" id="KW-1185">Reference proteome</keyword>
<dbReference type="Pfam" id="PF01284">
    <property type="entry name" value="MARVEL"/>
    <property type="match status" value="1"/>
</dbReference>
<proteinExistence type="predicted"/>
<keyword evidence="3 6" id="KW-1133">Transmembrane helix</keyword>